<accession>A0A644SJQ9</accession>
<dbReference type="AlphaFoldDB" id="A0A644SJQ9"/>
<proteinExistence type="predicted"/>
<protein>
    <submittedName>
        <fullName evidence="1">Uncharacterized protein</fullName>
    </submittedName>
</protein>
<gene>
    <name evidence="1" type="ORF">SDC9_00396</name>
</gene>
<organism evidence="1">
    <name type="scientific">bioreactor metagenome</name>
    <dbReference type="NCBI Taxonomy" id="1076179"/>
    <lineage>
        <taxon>unclassified sequences</taxon>
        <taxon>metagenomes</taxon>
        <taxon>ecological metagenomes</taxon>
    </lineage>
</organism>
<evidence type="ECO:0000313" key="1">
    <source>
        <dbReference type="EMBL" id="MPL54930.1"/>
    </source>
</evidence>
<dbReference type="EMBL" id="VSSQ01000001">
    <property type="protein sequence ID" value="MPL54930.1"/>
    <property type="molecule type" value="Genomic_DNA"/>
</dbReference>
<sequence>MFNFKDLGITPKNTQFTGKKIDMDDIINIEIIVHGFEIKDSTKKHGTKYLTLQIEKDQIKRVVFTGSKNLIDLIQQVPKDKFPFKTTIAKQDKRLEFT</sequence>
<comment type="caution">
    <text evidence="1">The sequence shown here is derived from an EMBL/GenBank/DDBJ whole genome shotgun (WGS) entry which is preliminary data.</text>
</comment>
<name>A0A644SJQ9_9ZZZZ</name>
<reference evidence="1" key="1">
    <citation type="submission" date="2019-08" db="EMBL/GenBank/DDBJ databases">
        <authorList>
            <person name="Kucharzyk K."/>
            <person name="Murdoch R.W."/>
            <person name="Higgins S."/>
            <person name="Loffler F."/>
        </authorList>
    </citation>
    <scope>NUCLEOTIDE SEQUENCE</scope>
</reference>